<evidence type="ECO:0000313" key="2">
    <source>
        <dbReference type="EMBL" id="TYH71775.1"/>
    </source>
</evidence>
<keyword evidence="3" id="KW-1185">Reference proteome</keyword>
<dbReference type="PANTHER" id="PTHR13167">
    <property type="entry name" value="PIEZO-TYPE MECHANOSENSITIVE ION CHANNEL COMPONENT"/>
    <property type="match status" value="1"/>
</dbReference>
<dbReference type="GO" id="GO:0050982">
    <property type="term" value="P:detection of mechanical stimulus"/>
    <property type="evidence" value="ECO:0007669"/>
    <property type="project" value="TreeGrafter"/>
</dbReference>
<evidence type="ECO:0000313" key="3">
    <source>
        <dbReference type="Proteomes" id="UP000322667"/>
    </source>
</evidence>
<sequence>MTNLKERVEVTSFWRQNKAERVFVFKLVNERQGQKCFWLIISIFNLYSPQKTFFPLVLWLYPFFFTFPLSKFFLLVPCSSSAGGNICYFGLLSSFPYLFFFHKLHILLYGLLEAINRVIQSWRSPTVIYFLVIQLLVLVVALLDIHGNRFSLVPWRYTCWGHFLTFVEQLGSHLKVASCLLLPAIQLVVGISHTSWISLPFFIGSCIGLVDWSLASNFLGLFRRLSSFMQASAFSCFMCINSL</sequence>
<protein>
    <submittedName>
        <fullName evidence="2">Uncharacterized protein</fullName>
    </submittedName>
</protein>
<accession>A0A5D2KY88</accession>
<feature type="transmembrane region" description="Helical" evidence="1">
    <location>
        <begin position="86"/>
        <end position="107"/>
    </location>
</feature>
<dbReference type="AlphaFoldDB" id="A0A5D2KY88"/>
<dbReference type="Proteomes" id="UP000322667">
    <property type="component" value="Chromosome D05"/>
</dbReference>
<feature type="transmembrane region" description="Helical" evidence="1">
    <location>
        <begin position="127"/>
        <end position="146"/>
    </location>
</feature>
<keyword evidence="1" id="KW-1133">Transmembrane helix</keyword>
<dbReference type="EMBL" id="CM017627">
    <property type="protein sequence ID" value="TYH71775.1"/>
    <property type="molecule type" value="Genomic_DNA"/>
</dbReference>
<dbReference type="GO" id="GO:0008381">
    <property type="term" value="F:mechanosensitive monoatomic ion channel activity"/>
    <property type="evidence" value="ECO:0007669"/>
    <property type="project" value="InterPro"/>
</dbReference>
<feature type="transmembrane region" description="Helical" evidence="1">
    <location>
        <begin position="202"/>
        <end position="222"/>
    </location>
</feature>
<dbReference type="GO" id="GO:0042391">
    <property type="term" value="P:regulation of membrane potential"/>
    <property type="evidence" value="ECO:0007669"/>
    <property type="project" value="TreeGrafter"/>
</dbReference>
<keyword evidence="1" id="KW-0812">Transmembrane</keyword>
<dbReference type="GO" id="GO:0016020">
    <property type="term" value="C:membrane"/>
    <property type="evidence" value="ECO:0007669"/>
    <property type="project" value="InterPro"/>
</dbReference>
<dbReference type="GO" id="GO:0005261">
    <property type="term" value="F:monoatomic cation channel activity"/>
    <property type="evidence" value="ECO:0007669"/>
    <property type="project" value="TreeGrafter"/>
</dbReference>
<keyword evidence="1" id="KW-0472">Membrane</keyword>
<dbReference type="InterPro" id="IPR027272">
    <property type="entry name" value="Piezo"/>
</dbReference>
<organism evidence="2 3">
    <name type="scientific">Gossypium tomentosum</name>
    <name type="common">Hawaiian cotton</name>
    <name type="synonym">Gossypium sandvicense</name>
    <dbReference type="NCBI Taxonomy" id="34277"/>
    <lineage>
        <taxon>Eukaryota</taxon>
        <taxon>Viridiplantae</taxon>
        <taxon>Streptophyta</taxon>
        <taxon>Embryophyta</taxon>
        <taxon>Tracheophyta</taxon>
        <taxon>Spermatophyta</taxon>
        <taxon>Magnoliopsida</taxon>
        <taxon>eudicotyledons</taxon>
        <taxon>Gunneridae</taxon>
        <taxon>Pentapetalae</taxon>
        <taxon>rosids</taxon>
        <taxon>malvids</taxon>
        <taxon>Malvales</taxon>
        <taxon>Malvaceae</taxon>
        <taxon>Malvoideae</taxon>
        <taxon>Gossypium</taxon>
    </lineage>
</organism>
<dbReference type="PANTHER" id="PTHR13167:SF25">
    <property type="entry name" value="PIEZO-TYPE MECHANOSENSITIVE ION CHANNEL COMPONENT"/>
    <property type="match status" value="1"/>
</dbReference>
<dbReference type="GO" id="GO:0071260">
    <property type="term" value="P:cellular response to mechanical stimulus"/>
    <property type="evidence" value="ECO:0007669"/>
    <property type="project" value="TreeGrafter"/>
</dbReference>
<proteinExistence type="predicted"/>
<reference evidence="2 3" key="1">
    <citation type="submission" date="2019-07" db="EMBL/GenBank/DDBJ databases">
        <title>WGS assembly of Gossypium tomentosum.</title>
        <authorList>
            <person name="Chen Z.J."/>
            <person name="Sreedasyam A."/>
            <person name="Ando A."/>
            <person name="Song Q."/>
            <person name="De L."/>
            <person name="Hulse-Kemp A."/>
            <person name="Ding M."/>
            <person name="Ye W."/>
            <person name="Kirkbride R."/>
            <person name="Jenkins J."/>
            <person name="Plott C."/>
            <person name="Lovell J."/>
            <person name="Lin Y.-M."/>
            <person name="Vaughn R."/>
            <person name="Liu B."/>
            <person name="Li W."/>
            <person name="Simpson S."/>
            <person name="Scheffler B."/>
            <person name="Saski C."/>
            <person name="Grover C."/>
            <person name="Hu G."/>
            <person name="Conover J."/>
            <person name="Carlson J."/>
            <person name="Shu S."/>
            <person name="Boston L."/>
            <person name="Williams M."/>
            <person name="Peterson D."/>
            <person name="Mcgee K."/>
            <person name="Jones D."/>
            <person name="Wendel J."/>
            <person name="Stelly D."/>
            <person name="Grimwood J."/>
            <person name="Schmutz J."/>
        </authorList>
    </citation>
    <scope>NUCLEOTIDE SEQUENCE [LARGE SCALE GENOMIC DNA]</scope>
    <source>
        <strain evidence="2">7179.01</strain>
    </source>
</reference>
<feature type="transmembrane region" description="Helical" evidence="1">
    <location>
        <begin position="53"/>
        <end position="74"/>
    </location>
</feature>
<evidence type="ECO:0000256" key="1">
    <source>
        <dbReference type="SAM" id="Phobius"/>
    </source>
</evidence>
<gene>
    <name evidence="2" type="ORF">ES332_D05G207900v1</name>
</gene>
<name>A0A5D2KY88_GOSTO</name>